<feature type="region of interest" description="Disordered" evidence="1">
    <location>
        <begin position="1"/>
        <end position="48"/>
    </location>
</feature>
<feature type="compositionally biased region" description="Low complexity" evidence="1">
    <location>
        <begin position="8"/>
        <end position="18"/>
    </location>
</feature>
<evidence type="ECO:0000256" key="1">
    <source>
        <dbReference type="SAM" id="MobiDB-lite"/>
    </source>
</evidence>
<reference evidence="3" key="1">
    <citation type="submission" date="2022-03" db="EMBL/GenBank/DDBJ databases">
        <authorList>
            <person name="Martin C."/>
        </authorList>
    </citation>
    <scope>NUCLEOTIDE SEQUENCE</scope>
</reference>
<feature type="compositionally biased region" description="Polar residues" evidence="1">
    <location>
        <begin position="24"/>
        <end position="48"/>
    </location>
</feature>
<protein>
    <submittedName>
        <fullName evidence="3">Uncharacterized protein</fullName>
    </submittedName>
</protein>
<feature type="region of interest" description="Disordered" evidence="1">
    <location>
        <begin position="95"/>
        <end position="129"/>
    </location>
</feature>
<feature type="compositionally biased region" description="Polar residues" evidence="1">
    <location>
        <begin position="95"/>
        <end position="107"/>
    </location>
</feature>
<keyword evidence="4" id="KW-1185">Reference proteome</keyword>
<feature type="non-terminal residue" evidence="3">
    <location>
        <position position="1"/>
    </location>
</feature>
<evidence type="ECO:0000256" key="2">
    <source>
        <dbReference type="SAM" id="Phobius"/>
    </source>
</evidence>
<gene>
    <name evidence="3" type="ORF">OFUS_LOCUS9603</name>
</gene>
<organism evidence="3 4">
    <name type="scientific">Owenia fusiformis</name>
    <name type="common">Polychaete worm</name>
    <dbReference type="NCBI Taxonomy" id="6347"/>
    <lineage>
        <taxon>Eukaryota</taxon>
        <taxon>Metazoa</taxon>
        <taxon>Spiralia</taxon>
        <taxon>Lophotrochozoa</taxon>
        <taxon>Annelida</taxon>
        <taxon>Polychaeta</taxon>
        <taxon>Sedentaria</taxon>
        <taxon>Canalipalpata</taxon>
        <taxon>Sabellida</taxon>
        <taxon>Oweniida</taxon>
        <taxon>Oweniidae</taxon>
        <taxon>Owenia</taxon>
    </lineage>
</organism>
<comment type="caution">
    <text evidence="3">The sequence shown here is derived from an EMBL/GenBank/DDBJ whole genome shotgun (WGS) entry which is preliminary data.</text>
</comment>
<keyword evidence="2" id="KW-0812">Transmembrane</keyword>
<name>A0A8S4NNQ4_OWEFU</name>
<dbReference type="Proteomes" id="UP000749559">
    <property type="component" value="Unassembled WGS sequence"/>
</dbReference>
<dbReference type="EMBL" id="CAIIXF020000005">
    <property type="protein sequence ID" value="CAH1783245.1"/>
    <property type="molecule type" value="Genomic_DNA"/>
</dbReference>
<keyword evidence="2" id="KW-0472">Membrane</keyword>
<evidence type="ECO:0000313" key="4">
    <source>
        <dbReference type="Proteomes" id="UP000749559"/>
    </source>
</evidence>
<proteinExistence type="predicted"/>
<accession>A0A8S4NNQ4</accession>
<sequence>QPKTSAQPTTTNPPDTTTIFKAPETTSQLPTLNKTESITHTNPPSFTPEQTQLAQYQQEIQQLRAVAIVLGLFLLVACAIIGVIFIYRHNKSKIVDNQNKPPTNPLTDQEDASEMTNTANDPTGLKLHGNEDVTNEYETANIYENEAMMSEDEVNVDFTRASGARYEEISMTNLANNPTGPKLHVITCTTNADEPTNIYENQEMMMSEDEVNVDSTTDEARYEELHMGSDAPIDNSQTYEELRVDFSQSA</sequence>
<feature type="transmembrane region" description="Helical" evidence="2">
    <location>
        <begin position="65"/>
        <end position="87"/>
    </location>
</feature>
<evidence type="ECO:0000313" key="3">
    <source>
        <dbReference type="EMBL" id="CAH1783245.1"/>
    </source>
</evidence>
<keyword evidence="2" id="KW-1133">Transmembrane helix</keyword>
<dbReference type="AlphaFoldDB" id="A0A8S4NNQ4"/>